<gene>
    <name evidence="1" type="ORF">V6N12_046048</name>
</gene>
<comment type="caution">
    <text evidence="1">The sequence shown here is derived from an EMBL/GenBank/DDBJ whole genome shotgun (WGS) entry which is preliminary data.</text>
</comment>
<proteinExistence type="predicted"/>
<dbReference type="PANTHER" id="PTHR47759">
    <property type="entry name" value="OS04G0509100 PROTEIN"/>
    <property type="match status" value="1"/>
</dbReference>
<protein>
    <submittedName>
        <fullName evidence="1">Uncharacterized protein</fullName>
    </submittedName>
</protein>
<dbReference type="PANTHER" id="PTHR47759:SF2">
    <property type="entry name" value="TRIGLYCERIDE LIPASE"/>
    <property type="match status" value="1"/>
</dbReference>
<evidence type="ECO:0000313" key="1">
    <source>
        <dbReference type="EMBL" id="KAK8593975.1"/>
    </source>
</evidence>
<organism evidence="1 2">
    <name type="scientific">Hibiscus sabdariffa</name>
    <name type="common">roselle</name>
    <dbReference type="NCBI Taxonomy" id="183260"/>
    <lineage>
        <taxon>Eukaryota</taxon>
        <taxon>Viridiplantae</taxon>
        <taxon>Streptophyta</taxon>
        <taxon>Embryophyta</taxon>
        <taxon>Tracheophyta</taxon>
        <taxon>Spermatophyta</taxon>
        <taxon>Magnoliopsida</taxon>
        <taxon>eudicotyledons</taxon>
        <taxon>Gunneridae</taxon>
        <taxon>Pentapetalae</taxon>
        <taxon>rosids</taxon>
        <taxon>malvids</taxon>
        <taxon>Malvales</taxon>
        <taxon>Malvaceae</taxon>
        <taxon>Malvoideae</taxon>
        <taxon>Hibiscus</taxon>
    </lineage>
</organism>
<sequence>MLRESGVLVAYGKVADCPCTKLAALILYSIVAHVLVVLNQLQKWSLRRTDARELKVTLESMKLWEDGYQGDAIEVFTPEVLDVECMKGEWELFEHILQLKSIYSRHYETGVHLQLMEDVYYISLLESVRSNYRFVVSSRKIEEGSLLSN</sequence>
<dbReference type="EMBL" id="JBBPBM010000003">
    <property type="protein sequence ID" value="KAK8593975.1"/>
    <property type="molecule type" value="Genomic_DNA"/>
</dbReference>
<name>A0ABR2G4J1_9ROSI</name>
<evidence type="ECO:0000313" key="2">
    <source>
        <dbReference type="Proteomes" id="UP001472677"/>
    </source>
</evidence>
<reference evidence="1 2" key="1">
    <citation type="journal article" date="2024" name="G3 (Bethesda)">
        <title>Genome assembly of Hibiscus sabdariffa L. provides insights into metabolisms of medicinal natural products.</title>
        <authorList>
            <person name="Kim T."/>
        </authorList>
    </citation>
    <scope>NUCLEOTIDE SEQUENCE [LARGE SCALE GENOMIC DNA]</scope>
    <source>
        <strain evidence="1">TK-2024</strain>
        <tissue evidence="1">Old leaves</tissue>
    </source>
</reference>
<dbReference type="Proteomes" id="UP001472677">
    <property type="component" value="Unassembled WGS sequence"/>
</dbReference>
<keyword evidence="2" id="KW-1185">Reference proteome</keyword>
<accession>A0ABR2G4J1</accession>